<dbReference type="Gene3D" id="2.130.10.10">
    <property type="entry name" value="YVTN repeat-like/Quinoprotein amine dehydrogenase"/>
    <property type="match status" value="1"/>
</dbReference>
<dbReference type="PANTHER" id="PTHR30344:SF1">
    <property type="entry name" value="6-PHOSPHOGLUCONOLACTONASE"/>
    <property type="match status" value="1"/>
</dbReference>
<proteinExistence type="inferred from homology"/>
<dbReference type="EMBL" id="JBHTEF010000001">
    <property type="protein sequence ID" value="MFC7580573.1"/>
    <property type="molecule type" value="Genomic_DNA"/>
</dbReference>
<dbReference type="Proteomes" id="UP001596527">
    <property type="component" value="Unassembled WGS sequence"/>
</dbReference>
<comment type="similarity">
    <text evidence="1">Belongs to the cycloisomerase 2 family.</text>
</comment>
<dbReference type="SUPFAM" id="SSF51004">
    <property type="entry name" value="C-terminal (heme d1) domain of cytochrome cd1-nitrite reductase"/>
    <property type="match status" value="1"/>
</dbReference>
<dbReference type="InterPro" id="IPR050282">
    <property type="entry name" value="Cycloisomerase_2"/>
</dbReference>
<sequence>MATDPPVFRRLWIGTFPVAGIGTPAGRGEGIWHTRIDLASGRLSPAVQACRTPAPSFLARVPGRDVLHATGEASPEGVVTTWAVEGDALRPLSSIPSLGDSPTHVAVARGLLLACNYGDGTVLAVGLDEDGLPRRPSHALRHDGGGPVLGRQERSHAHSATFTPDGATALVCDLGTDELRRLRLRPPARPGAREDGVAFRFRPGSGPRHAAFRRGGRVLDVVTELSAELVTLTWDGESAAETARRPAQVTTLGQEDLPSHVTPSADGRLLYVGNRGPGTISVFALPDPAGGTALAGPAPLGEVPAGSAWPRHLAVVPGRGGREFIVVAGEQAGRLHVLVRDAAEALPRLLPEEFGTPVPSPAFVLPG</sequence>
<name>A0ABW2SM02_9ACTO</name>
<dbReference type="InterPro" id="IPR019405">
    <property type="entry name" value="Lactonase_7-beta_prop"/>
</dbReference>
<evidence type="ECO:0000313" key="3">
    <source>
        <dbReference type="Proteomes" id="UP001596527"/>
    </source>
</evidence>
<organism evidence="2 3">
    <name type="scientific">Schaalia naturae</name>
    <dbReference type="NCBI Taxonomy" id="635203"/>
    <lineage>
        <taxon>Bacteria</taxon>
        <taxon>Bacillati</taxon>
        <taxon>Actinomycetota</taxon>
        <taxon>Actinomycetes</taxon>
        <taxon>Actinomycetales</taxon>
        <taxon>Actinomycetaceae</taxon>
        <taxon>Schaalia</taxon>
    </lineage>
</organism>
<dbReference type="Pfam" id="PF10282">
    <property type="entry name" value="Lactonase"/>
    <property type="match status" value="1"/>
</dbReference>
<dbReference type="InterPro" id="IPR015943">
    <property type="entry name" value="WD40/YVTN_repeat-like_dom_sf"/>
</dbReference>
<keyword evidence="3" id="KW-1185">Reference proteome</keyword>
<protein>
    <submittedName>
        <fullName evidence="2">Lactonase family protein</fullName>
    </submittedName>
</protein>
<dbReference type="RefSeq" id="WP_380972742.1">
    <property type="nucleotide sequence ID" value="NZ_JBHTEF010000001.1"/>
</dbReference>
<dbReference type="PANTHER" id="PTHR30344">
    <property type="entry name" value="6-PHOSPHOGLUCONOLACTONASE-RELATED"/>
    <property type="match status" value="1"/>
</dbReference>
<dbReference type="InterPro" id="IPR011048">
    <property type="entry name" value="Haem_d1_sf"/>
</dbReference>
<accession>A0ABW2SM02</accession>
<gene>
    <name evidence="2" type="ORF">ACFQWG_05025</name>
</gene>
<evidence type="ECO:0000313" key="2">
    <source>
        <dbReference type="EMBL" id="MFC7580573.1"/>
    </source>
</evidence>
<evidence type="ECO:0000256" key="1">
    <source>
        <dbReference type="ARBA" id="ARBA00005564"/>
    </source>
</evidence>
<reference evidence="3" key="1">
    <citation type="journal article" date="2019" name="Int. J. Syst. Evol. Microbiol.">
        <title>The Global Catalogue of Microorganisms (GCM) 10K type strain sequencing project: providing services to taxonomists for standard genome sequencing and annotation.</title>
        <authorList>
            <consortium name="The Broad Institute Genomics Platform"/>
            <consortium name="The Broad Institute Genome Sequencing Center for Infectious Disease"/>
            <person name="Wu L."/>
            <person name="Ma J."/>
        </authorList>
    </citation>
    <scope>NUCLEOTIDE SEQUENCE [LARGE SCALE GENOMIC DNA]</scope>
    <source>
        <strain evidence="3">CCUG 56698</strain>
    </source>
</reference>
<comment type="caution">
    <text evidence="2">The sequence shown here is derived from an EMBL/GenBank/DDBJ whole genome shotgun (WGS) entry which is preliminary data.</text>
</comment>